<evidence type="ECO:0000256" key="2">
    <source>
        <dbReference type="ARBA" id="ARBA00022692"/>
    </source>
</evidence>
<gene>
    <name evidence="7" type="ORF">H8698_05735</name>
</gene>
<feature type="transmembrane region" description="Helical" evidence="5">
    <location>
        <begin position="34"/>
        <end position="61"/>
    </location>
</feature>
<dbReference type="PANTHER" id="PTHR33507">
    <property type="entry name" value="INNER MEMBRANE PROTEIN YBBJ"/>
    <property type="match status" value="1"/>
</dbReference>
<dbReference type="Pfam" id="PF01957">
    <property type="entry name" value="NfeD"/>
    <property type="match status" value="1"/>
</dbReference>
<evidence type="ECO:0000256" key="3">
    <source>
        <dbReference type="ARBA" id="ARBA00022989"/>
    </source>
</evidence>
<name>A0A926DMK8_9FIRM</name>
<dbReference type="InterPro" id="IPR002810">
    <property type="entry name" value="NfeD-like_C"/>
</dbReference>
<protein>
    <submittedName>
        <fullName evidence="7">NfeD family protein</fullName>
    </submittedName>
</protein>
<dbReference type="InterPro" id="IPR012340">
    <property type="entry name" value="NA-bd_OB-fold"/>
</dbReference>
<dbReference type="AlphaFoldDB" id="A0A926DMK8"/>
<dbReference type="Gene3D" id="2.40.50.140">
    <property type="entry name" value="Nucleic acid-binding proteins"/>
    <property type="match status" value="1"/>
</dbReference>
<reference evidence="7" key="1">
    <citation type="submission" date="2020-08" db="EMBL/GenBank/DDBJ databases">
        <title>Genome public.</title>
        <authorList>
            <person name="Liu C."/>
            <person name="Sun Q."/>
        </authorList>
    </citation>
    <scope>NUCLEOTIDE SEQUENCE</scope>
    <source>
        <strain evidence="7">H8</strain>
    </source>
</reference>
<feature type="domain" description="NfeD-like C-terminal" evidence="6">
    <location>
        <begin position="78"/>
        <end position="138"/>
    </location>
</feature>
<evidence type="ECO:0000313" key="8">
    <source>
        <dbReference type="Proteomes" id="UP000611762"/>
    </source>
</evidence>
<keyword evidence="4 5" id="KW-0472">Membrane</keyword>
<evidence type="ECO:0000259" key="6">
    <source>
        <dbReference type="Pfam" id="PF01957"/>
    </source>
</evidence>
<dbReference type="RefSeq" id="WP_249311658.1">
    <property type="nucleotide sequence ID" value="NZ_JACRSU010000002.1"/>
</dbReference>
<feature type="transmembrane region" description="Helical" evidence="5">
    <location>
        <begin position="5"/>
        <end position="28"/>
    </location>
</feature>
<accession>A0A926DMK8</accession>
<dbReference type="PANTHER" id="PTHR33507:SF3">
    <property type="entry name" value="INNER MEMBRANE PROTEIN YBBJ"/>
    <property type="match status" value="1"/>
</dbReference>
<evidence type="ECO:0000256" key="5">
    <source>
        <dbReference type="SAM" id="Phobius"/>
    </source>
</evidence>
<dbReference type="EMBL" id="JACRSU010000002">
    <property type="protein sequence ID" value="MBC8540474.1"/>
    <property type="molecule type" value="Genomic_DNA"/>
</dbReference>
<keyword evidence="2 5" id="KW-0812">Transmembrane</keyword>
<comment type="subcellular location">
    <subcellularLocation>
        <location evidence="1">Membrane</location>
        <topology evidence="1">Multi-pass membrane protein</topology>
    </subcellularLocation>
</comment>
<evidence type="ECO:0000256" key="1">
    <source>
        <dbReference type="ARBA" id="ARBA00004141"/>
    </source>
</evidence>
<keyword evidence="3 5" id="KW-1133">Transmembrane helix</keyword>
<evidence type="ECO:0000313" key="7">
    <source>
        <dbReference type="EMBL" id="MBC8540474.1"/>
    </source>
</evidence>
<dbReference type="Proteomes" id="UP000611762">
    <property type="component" value="Unassembled WGS sequence"/>
</dbReference>
<keyword evidence="8" id="KW-1185">Reference proteome</keyword>
<dbReference type="InterPro" id="IPR052165">
    <property type="entry name" value="Membrane_assoc_protease"/>
</dbReference>
<evidence type="ECO:0000256" key="4">
    <source>
        <dbReference type="ARBA" id="ARBA00023136"/>
    </source>
</evidence>
<organism evidence="7 8">
    <name type="scientific">Congzhengia minquanensis</name>
    <dbReference type="NCBI Taxonomy" id="2763657"/>
    <lineage>
        <taxon>Bacteria</taxon>
        <taxon>Bacillati</taxon>
        <taxon>Bacillota</taxon>
        <taxon>Clostridia</taxon>
        <taxon>Eubacteriales</taxon>
        <taxon>Oscillospiraceae</taxon>
        <taxon>Congzhengia</taxon>
    </lineage>
</organism>
<comment type="caution">
    <text evidence="7">The sequence shown here is derived from an EMBL/GenBank/DDBJ whole genome shotgun (WGS) entry which is preliminary data.</text>
</comment>
<proteinExistence type="predicted"/>
<sequence>MGFVWFIGIIIFAILEAATFQFVSIWFAGGALGALIAFLLGAGPTVQVLVFALVSAVLLVLSRPLVKKMRRQKEPTNADRLIGQKVLLTEEVNNDLSTGKLTVNDVVWSVKSEDGQPIEKGTMVTIKAISGVKLIVAK</sequence>
<dbReference type="GO" id="GO:0005886">
    <property type="term" value="C:plasma membrane"/>
    <property type="evidence" value="ECO:0007669"/>
    <property type="project" value="TreeGrafter"/>
</dbReference>